<sequence>MIVKHTHRTKASDKLRQLLISCLLPALITGCAQTPSETVKPENLPVINQPEKPAEPEPFEPIDMGTILSITNEPIAIQLDGENKAQLFIQEPTLLWDSNDAQRFNEEMNLLAQTCREELTYHENGDWHTASLLNTQYYVNDDILSIVVKLDRLLANAGVGPSVYRTYNFSLTSHELLSNAEVLNLVHVSADDFQEALDRQLEKDYLPCSSPVNEDGVRAKPCYGEYVGGLGSKYGDTSLIYIKDKEVHIFINVVQGMAQENVDITVYKL</sequence>
<gene>
    <name evidence="1" type="ORF">DES51_105177</name>
</gene>
<dbReference type="EMBL" id="QJKH01000005">
    <property type="protein sequence ID" value="PXX79703.1"/>
    <property type="molecule type" value="Genomic_DNA"/>
</dbReference>
<dbReference type="RefSeq" id="WP_022937080.1">
    <property type="nucleotide sequence ID" value="NZ_CABKRQ010000002.1"/>
</dbReference>
<dbReference type="PROSITE" id="PS51257">
    <property type="entry name" value="PROKAR_LIPOPROTEIN"/>
    <property type="match status" value="1"/>
</dbReference>
<keyword evidence="2" id="KW-1185">Reference proteome</keyword>
<proteinExistence type="predicted"/>
<organism evidence="1 2">
    <name type="scientific">Dielma fastidiosa</name>
    <dbReference type="NCBI Taxonomy" id="1034346"/>
    <lineage>
        <taxon>Bacteria</taxon>
        <taxon>Bacillati</taxon>
        <taxon>Bacillota</taxon>
        <taxon>Erysipelotrichia</taxon>
        <taxon>Erysipelotrichales</taxon>
        <taxon>Erysipelotrichaceae</taxon>
        <taxon>Dielma</taxon>
    </lineage>
</organism>
<protein>
    <recommendedName>
        <fullName evidence="3">Deacetylase PdaC domain-containing protein</fullName>
    </recommendedName>
</protein>
<dbReference type="Proteomes" id="UP000247612">
    <property type="component" value="Unassembled WGS sequence"/>
</dbReference>
<evidence type="ECO:0000313" key="1">
    <source>
        <dbReference type="EMBL" id="PXX79703.1"/>
    </source>
</evidence>
<comment type="caution">
    <text evidence="1">The sequence shown here is derived from an EMBL/GenBank/DDBJ whole genome shotgun (WGS) entry which is preliminary data.</text>
</comment>
<evidence type="ECO:0000313" key="2">
    <source>
        <dbReference type="Proteomes" id="UP000247612"/>
    </source>
</evidence>
<evidence type="ECO:0008006" key="3">
    <source>
        <dbReference type="Google" id="ProtNLM"/>
    </source>
</evidence>
<name>A0A318L2H7_9FIRM</name>
<reference evidence="1 2" key="1">
    <citation type="submission" date="2018-05" db="EMBL/GenBank/DDBJ databases">
        <title>Genomic Encyclopedia of Type Strains, Phase IV (KMG-IV): sequencing the most valuable type-strain genomes for metagenomic binning, comparative biology and taxonomic classification.</title>
        <authorList>
            <person name="Goeker M."/>
        </authorList>
    </citation>
    <scope>NUCLEOTIDE SEQUENCE [LARGE SCALE GENOMIC DNA]</scope>
    <source>
        <strain evidence="1 2">JC118</strain>
    </source>
</reference>
<accession>A0A318L2H7</accession>
<dbReference type="AlphaFoldDB" id="A0A318L2H7"/>